<protein>
    <submittedName>
        <fullName evidence="4">PucR family transcriptional regulator</fullName>
    </submittedName>
</protein>
<proteinExistence type="predicted"/>
<feature type="domain" description="PucR C-terminal helix-turn-helix" evidence="2">
    <location>
        <begin position="407"/>
        <end position="463"/>
    </location>
</feature>
<evidence type="ECO:0000259" key="2">
    <source>
        <dbReference type="Pfam" id="PF13556"/>
    </source>
</evidence>
<evidence type="ECO:0000313" key="4">
    <source>
        <dbReference type="EMBL" id="MFC4997518.1"/>
    </source>
</evidence>
<sequence>MLAQGRSLTGGQGRGLTVGVETAVDAFVDTFVAGGDLTRTRAVFHELGRTEYREGHRIDALRSVLTVGGRAIWSAVSDPDSTLDRADLSAVAHALFGYVDVLAGAAAEGYLDEQQEAAHDWALLRRRLITLLVQPDPPADAALHAAAEAARWPLPASVTVVSVEGTDAEHLARAVGAGAIATVIDGATSIVVPSTATSATGATGPGSGSGTGLAGAGPSSGATSSGPGTALTGARPGSGTGATGARAGGTTSAATGAGTAGVVAGTTGAGIGAGVSPTGAEASATGAEVGTTRAMGAGTTGAGLGPAGAGTGAPGARGPSGALVRGLTGRRAAVGPELDLRRARTSHRLSRRALQLQQAGTLPDGVISCDDHLVALVTAWEPGVADRLTARALAPLATATPASREVLAETLLAWLRCQGQVIATAEALHTHPQTVRYRLRKLRDAYGARLDDPDERLALHLGLL</sequence>
<dbReference type="InterPro" id="IPR051448">
    <property type="entry name" value="CdaR-like_regulators"/>
</dbReference>
<dbReference type="InterPro" id="IPR042070">
    <property type="entry name" value="PucR_C-HTH_sf"/>
</dbReference>
<organism evidence="4 5">
    <name type="scientific">Dactylosporangium cerinum</name>
    <dbReference type="NCBI Taxonomy" id="1434730"/>
    <lineage>
        <taxon>Bacteria</taxon>
        <taxon>Bacillati</taxon>
        <taxon>Actinomycetota</taxon>
        <taxon>Actinomycetes</taxon>
        <taxon>Micromonosporales</taxon>
        <taxon>Micromonosporaceae</taxon>
        <taxon>Dactylosporangium</taxon>
    </lineage>
</organism>
<accession>A0ABV9VQ23</accession>
<evidence type="ECO:0000256" key="1">
    <source>
        <dbReference type="SAM" id="MobiDB-lite"/>
    </source>
</evidence>
<dbReference type="PANTHER" id="PTHR33744">
    <property type="entry name" value="CARBOHYDRATE DIACID REGULATOR"/>
    <property type="match status" value="1"/>
</dbReference>
<dbReference type="EMBL" id="JBHSIU010000010">
    <property type="protein sequence ID" value="MFC4997518.1"/>
    <property type="molecule type" value="Genomic_DNA"/>
</dbReference>
<dbReference type="Pfam" id="PF14361">
    <property type="entry name" value="RsbRD_N"/>
    <property type="match status" value="1"/>
</dbReference>
<gene>
    <name evidence="4" type="ORF">ACFPIJ_06740</name>
</gene>
<dbReference type="InterPro" id="IPR025751">
    <property type="entry name" value="RsbRD_N_dom"/>
</dbReference>
<comment type="caution">
    <text evidence="4">The sequence shown here is derived from an EMBL/GenBank/DDBJ whole genome shotgun (WGS) entry which is preliminary data.</text>
</comment>
<evidence type="ECO:0000259" key="3">
    <source>
        <dbReference type="Pfam" id="PF14361"/>
    </source>
</evidence>
<dbReference type="Proteomes" id="UP001595912">
    <property type="component" value="Unassembled WGS sequence"/>
</dbReference>
<reference evidence="5" key="1">
    <citation type="journal article" date="2019" name="Int. J. Syst. Evol. Microbiol.">
        <title>The Global Catalogue of Microorganisms (GCM) 10K type strain sequencing project: providing services to taxonomists for standard genome sequencing and annotation.</title>
        <authorList>
            <consortium name="The Broad Institute Genomics Platform"/>
            <consortium name="The Broad Institute Genome Sequencing Center for Infectious Disease"/>
            <person name="Wu L."/>
            <person name="Ma J."/>
        </authorList>
    </citation>
    <scope>NUCLEOTIDE SEQUENCE [LARGE SCALE GENOMIC DNA]</scope>
    <source>
        <strain evidence="5">CGMCC 4.7152</strain>
    </source>
</reference>
<feature type="compositionally biased region" description="Gly residues" evidence="1">
    <location>
        <begin position="203"/>
        <end position="215"/>
    </location>
</feature>
<evidence type="ECO:0000313" key="5">
    <source>
        <dbReference type="Proteomes" id="UP001595912"/>
    </source>
</evidence>
<feature type="compositionally biased region" description="Low complexity" evidence="1">
    <location>
        <begin position="243"/>
        <end position="257"/>
    </location>
</feature>
<dbReference type="Gene3D" id="1.10.10.2840">
    <property type="entry name" value="PucR C-terminal helix-turn-helix domain"/>
    <property type="match status" value="1"/>
</dbReference>
<feature type="region of interest" description="Disordered" evidence="1">
    <location>
        <begin position="197"/>
        <end position="257"/>
    </location>
</feature>
<dbReference type="InterPro" id="IPR025736">
    <property type="entry name" value="PucR_C-HTH_dom"/>
</dbReference>
<dbReference type="RefSeq" id="WP_380113746.1">
    <property type="nucleotide sequence ID" value="NZ_JBHSIU010000010.1"/>
</dbReference>
<feature type="compositionally biased region" description="Low complexity" evidence="1">
    <location>
        <begin position="216"/>
        <end position="235"/>
    </location>
</feature>
<dbReference type="PANTHER" id="PTHR33744:SF1">
    <property type="entry name" value="DNA-BINDING TRANSCRIPTIONAL ACTIVATOR ADER"/>
    <property type="match status" value="1"/>
</dbReference>
<dbReference type="Pfam" id="PF13556">
    <property type="entry name" value="HTH_30"/>
    <property type="match status" value="1"/>
</dbReference>
<feature type="domain" description="RsbT co-antagonist protein RsbRD N-terminal" evidence="3">
    <location>
        <begin position="9"/>
        <end position="120"/>
    </location>
</feature>
<name>A0ABV9VQ23_9ACTN</name>
<keyword evidence="5" id="KW-1185">Reference proteome</keyword>